<protein>
    <submittedName>
        <fullName evidence="1">Uncharacterized protein</fullName>
    </submittedName>
</protein>
<evidence type="ECO:0000313" key="1">
    <source>
        <dbReference type="EMBL" id="SDJ74345.1"/>
    </source>
</evidence>
<dbReference type="AlphaFoldDB" id="A0A1G8W9B8"/>
<dbReference type="EMBL" id="FNDX01000023">
    <property type="protein sequence ID" value="SDJ74345.1"/>
    <property type="molecule type" value="Genomic_DNA"/>
</dbReference>
<keyword evidence="2" id="KW-1185">Reference proteome</keyword>
<proteinExistence type="predicted"/>
<dbReference type="RefSeq" id="WP_090716250.1">
    <property type="nucleotide sequence ID" value="NZ_CBCSKY010000023.1"/>
</dbReference>
<dbReference type="STRING" id="1174501.SAMN05216192_12332"/>
<name>A0A1G8W9B8_9BACL</name>
<sequence length="79" mass="8474">MSAFAEFDKERQAVDKLLQQGYGIVNIKEDLDGAEVTFIRSGSDGDPVKLLLLTADARKHVTTAVFAGIRPAAPVEASI</sequence>
<dbReference type="Proteomes" id="UP000199050">
    <property type="component" value="Unassembled WGS sequence"/>
</dbReference>
<evidence type="ECO:0000313" key="2">
    <source>
        <dbReference type="Proteomes" id="UP000199050"/>
    </source>
</evidence>
<dbReference type="OrthoDB" id="2655672at2"/>
<gene>
    <name evidence="1" type="ORF">SAMN05216192_12332</name>
</gene>
<reference evidence="2" key="1">
    <citation type="submission" date="2016-10" db="EMBL/GenBank/DDBJ databases">
        <authorList>
            <person name="Varghese N."/>
            <person name="Submissions S."/>
        </authorList>
    </citation>
    <scope>NUCLEOTIDE SEQUENCE [LARGE SCALE GENOMIC DNA]</scope>
    <source>
        <strain evidence="2">CGMCC 1.11012</strain>
    </source>
</reference>
<organism evidence="1 2">
    <name type="scientific">Paenibacillus typhae</name>
    <dbReference type="NCBI Taxonomy" id="1174501"/>
    <lineage>
        <taxon>Bacteria</taxon>
        <taxon>Bacillati</taxon>
        <taxon>Bacillota</taxon>
        <taxon>Bacilli</taxon>
        <taxon>Bacillales</taxon>
        <taxon>Paenibacillaceae</taxon>
        <taxon>Paenibacillus</taxon>
    </lineage>
</organism>
<accession>A0A1G8W9B8</accession>